<keyword evidence="9 17" id="KW-0067">ATP-binding</keyword>
<dbReference type="InterPro" id="IPR000858">
    <property type="entry name" value="S_locus_glycoprot_dom"/>
</dbReference>
<evidence type="ECO:0000256" key="17">
    <source>
        <dbReference type="PIRNR" id="PIRNR000641"/>
    </source>
</evidence>
<dbReference type="InterPro" id="IPR003609">
    <property type="entry name" value="Pan_app"/>
</dbReference>
<keyword evidence="7 17" id="KW-0547">Nucleotide-binding</keyword>
<dbReference type="FunFam" id="1.10.510.10:FF:001023">
    <property type="entry name" value="Os07g0541700 protein"/>
    <property type="match status" value="1"/>
</dbReference>
<comment type="subcellular location">
    <subcellularLocation>
        <location evidence="1">Membrane</location>
        <topology evidence="1">Single-pass type I membrane protein</topology>
    </subcellularLocation>
</comment>
<keyword evidence="14" id="KW-0325">Glycoprotein</keyword>
<evidence type="ECO:0000256" key="10">
    <source>
        <dbReference type="ARBA" id="ARBA00022989"/>
    </source>
</evidence>
<dbReference type="GO" id="GO:0106310">
    <property type="term" value="F:protein serine kinase activity"/>
    <property type="evidence" value="ECO:0007669"/>
    <property type="project" value="RHEA"/>
</dbReference>
<keyword evidence="10" id="KW-1133">Transmembrane helix</keyword>
<dbReference type="SUPFAM" id="SSF51110">
    <property type="entry name" value="alpha-D-mannose-specific plant lectins"/>
    <property type="match status" value="2"/>
</dbReference>
<dbReference type="EC" id="2.7.11.1" evidence="17"/>
<dbReference type="InterPro" id="IPR000719">
    <property type="entry name" value="Prot_kinase_dom"/>
</dbReference>
<dbReference type="OMA" id="ICCRRSM"/>
<dbReference type="RefSeq" id="XP_019051762.1">
    <property type="nucleotide sequence ID" value="XM_019196217.1"/>
</dbReference>
<evidence type="ECO:0000256" key="9">
    <source>
        <dbReference type="ARBA" id="ARBA00022840"/>
    </source>
</evidence>
<dbReference type="Gene3D" id="3.30.200.20">
    <property type="entry name" value="Phosphorylase Kinase, domain 1"/>
    <property type="match status" value="1"/>
</dbReference>
<dbReference type="OrthoDB" id="758220at2759"/>
<dbReference type="InterPro" id="IPR036426">
    <property type="entry name" value="Bulb-type_lectin_dom_sf"/>
</dbReference>
<dbReference type="GO" id="GO:0048544">
    <property type="term" value="P:recognition of pollen"/>
    <property type="evidence" value="ECO:0007669"/>
    <property type="project" value="InterPro"/>
</dbReference>
<gene>
    <name evidence="19" type="primary">LOC104588874</name>
</gene>
<dbReference type="FunFam" id="2.90.10.10:FF:000026">
    <property type="entry name" value="Serine/threonine-protein kinase"/>
    <property type="match status" value="1"/>
</dbReference>
<dbReference type="GO" id="GO:0016020">
    <property type="term" value="C:membrane"/>
    <property type="evidence" value="ECO:0007669"/>
    <property type="project" value="UniProtKB-SubCell"/>
</dbReference>
<dbReference type="PANTHER" id="PTHR47976">
    <property type="entry name" value="G-TYPE LECTIN S-RECEPTOR-LIKE SERINE/THREONINE-PROTEIN KINASE SD2-5"/>
    <property type="match status" value="1"/>
</dbReference>
<dbReference type="FunFam" id="2.90.10.10:FF:000013">
    <property type="entry name" value="G-type lectin S-receptor-like serine/threonine-protein kinase LECRK1"/>
    <property type="match status" value="1"/>
</dbReference>
<dbReference type="InterPro" id="IPR017441">
    <property type="entry name" value="Protein_kinase_ATP_BS"/>
</dbReference>
<dbReference type="PROSITE" id="PS50948">
    <property type="entry name" value="PAN"/>
    <property type="match status" value="1"/>
</dbReference>
<reference evidence="19" key="1">
    <citation type="submission" date="2025-08" db="UniProtKB">
        <authorList>
            <consortium name="RefSeq"/>
        </authorList>
    </citation>
    <scope>IDENTIFICATION</scope>
</reference>
<dbReference type="Pfam" id="PF08276">
    <property type="entry name" value="PAN_2"/>
    <property type="match status" value="1"/>
</dbReference>
<accession>A0A1U8PYZ2</accession>
<keyword evidence="13" id="KW-0675">Receptor</keyword>
<dbReference type="PANTHER" id="PTHR47976:SF7">
    <property type="entry name" value="RECEPTOR-LIKE SERINE_THREONINE-PROTEIN KINASE"/>
    <property type="match status" value="1"/>
</dbReference>
<name>A0A1U8PYZ2_NELNU</name>
<proteinExistence type="inferred from homology"/>
<keyword evidence="11" id="KW-0472">Membrane</keyword>
<keyword evidence="4 17" id="KW-0808">Transferase</keyword>
<evidence type="ECO:0000256" key="11">
    <source>
        <dbReference type="ARBA" id="ARBA00023136"/>
    </source>
</evidence>
<evidence type="ECO:0000256" key="4">
    <source>
        <dbReference type="ARBA" id="ARBA00022679"/>
    </source>
</evidence>
<dbReference type="AlphaFoldDB" id="A0A1U8PYZ2"/>
<keyword evidence="8 17" id="KW-0418">Kinase</keyword>
<evidence type="ECO:0000313" key="18">
    <source>
        <dbReference type="Proteomes" id="UP000189703"/>
    </source>
</evidence>
<keyword evidence="12" id="KW-1015">Disulfide bond</keyword>
<dbReference type="GeneID" id="104588874"/>
<keyword evidence="3" id="KW-0245">EGF-like domain</keyword>
<evidence type="ECO:0000256" key="1">
    <source>
        <dbReference type="ARBA" id="ARBA00004479"/>
    </source>
</evidence>
<dbReference type="FunFam" id="3.30.200.20:FF:000059">
    <property type="entry name" value="S-receptor-like serine/threonine-protein kinase"/>
    <property type="match status" value="1"/>
</dbReference>
<evidence type="ECO:0000313" key="19">
    <source>
        <dbReference type="RefSeq" id="XP_019051762.1"/>
    </source>
</evidence>
<keyword evidence="6" id="KW-0732">Signal</keyword>
<dbReference type="PROSITE" id="PS00107">
    <property type="entry name" value="PROTEIN_KINASE_ATP"/>
    <property type="match status" value="1"/>
</dbReference>
<dbReference type="Gene3D" id="2.90.10.10">
    <property type="entry name" value="Bulb-type lectin domain"/>
    <property type="match status" value="2"/>
</dbReference>
<dbReference type="Pfam" id="PF00069">
    <property type="entry name" value="Pkinase"/>
    <property type="match status" value="1"/>
</dbReference>
<dbReference type="InterPro" id="IPR011009">
    <property type="entry name" value="Kinase-like_dom_sf"/>
</dbReference>
<evidence type="ECO:0000256" key="6">
    <source>
        <dbReference type="ARBA" id="ARBA00022729"/>
    </source>
</evidence>
<sequence>MAAVLFFLLISVFSSLAGAQQRSSHNISLGSSLSTTNTSSWLSPSGRFAFGFYSYGNGFAFAVGIWFAEIHQKTVVWTANRQDPPVPGNTTLRLTTDGALILQSAQGQTIKSITNSNQSVSYASLLDSGNFVLCNSRGEVIWQSFNYPTDTLLPGQRLPAGADIISSVSQTDHSNGSFRLLMQLDGYLVQYPVDAPFTEPYAYWASGPESAQQHVSLNFDSDGHLCLLSSTSVNIKNVTNGGFATGKTMVYRMTIDADGILRLYTTSLDRNSSDWSIVWNSTNDYCVPKGLCGINAYCILVDSKADCQCLPGYDFINKNQQTWGCARNFSAESCGTQNQNIEYNMLPLDHTTWVDEPYTTLWSITTEEDCRNACLKDCSCEAVTFNQQCKKQMLPLRYGRSSVNGDQSTMVYVKAGSRSKINGTSTRNKDILIIIGVVPLAFIVLVFSVVFSYRNRVGAYKRILEQRNIELTEEIALRSFTFAEIQKITQGFKEEVGKGGFGTVFKGTLPDGDNQKMVAVKRLHNMLDGEKEFRTEMRVIAKTHHRNLVRLVGYCYDGSNMLLVYEYMSNGSLANLLFTEERQLHWHDRVGIALSIARGLRYLHDECESQIIHCDIKPENKLMDELDCPKIADFGVSKLLKPDQIHTFTGLRGTTGYLAPEWLGNNPITVKADVFSFGVVLLELVCRCRRVDHNAPEDEIDLKYWVNDC</sequence>
<evidence type="ECO:0000256" key="15">
    <source>
        <dbReference type="ARBA" id="ARBA00047899"/>
    </source>
</evidence>
<evidence type="ECO:0000256" key="5">
    <source>
        <dbReference type="ARBA" id="ARBA00022692"/>
    </source>
</evidence>
<dbReference type="Proteomes" id="UP000189703">
    <property type="component" value="Unplaced"/>
</dbReference>
<evidence type="ECO:0000256" key="7">
    <source>
        <dbReference type="ARBA" id="ARBA00022741"/>
    </source>
</evidence>
<dbReference type="Gene3D" id="1.10.510.10">
    <property type="entry name" value="Transferase(Phosphotransferase) domain 1"/>
    <property type="match status" value="1"/>
</dbReference>
<comment type="catalytic activity">
    <reaction evidence="16 17">
        <text>L-seryl-[protein] + ATP = O-phospho-L-seryl-[protein] + ADP + H(+)</text>
        <dbReference type="Rhea" id="RHEA:17989"/>
        <dbReference type="Rhea" id="RHEA-COMP:9863"/>
        <dbReference type="Rhea" id="RHEA-COMP:11604"/>
        <dbReference type="ChEBI" id="CHEBI:15378"/>
        <dbReference type="ChEBI" id="CHEBI:29999"/>
        <dbReference type="ChEBI" id="CHEBI:30616"/>
        <dbReference type="ChEBI" id="CHEBI:83421"/>
        <dbReference type="ChEBI" id="CHEBI:456216"/>
        <dbReference type="EC" id="2.7.11.1"/>
    </reaction>
</comment>
<dbReference type="InterPro" id="IPR024171">
    <property type="entry name" value="SRK-like_kinase"/>
</dbReference>
<dbReference type="SMART" id="SM00108">
    <property type="entry name" value="B_lectin"/>
    <property type="match status" value="1"/>
</dbReference>
<evidence type="ECO:0000256" key="14">
    <source>
        <dbReference type="ARBA" id="ARBA00023180"/>
    </source>
</evidence>
<protein>
    <recommendedName>
        <fullName evidence="17">Receptor-like serine/threonine-protein kinase</fullName>
        <ecNumber evidence="17">2.7.11.1</ecNumber>
    </recommendedName>
</protein>
<evidence type="ECO:0000256" key="12">
    <source>
        <dbReference type="ARBA" id="ARBA00023157"/>
    </source>
</evidence>
<dbReference type="InterPro" id="IPR001480">
    <property type="entry name" value="Bulb-type_lectin_dom"/>
</dbReference>
<dbReference type="GO" id="GO:0004674">
    <property type="term" value="F:protein serine/threonine kinase activity"/>
    <property type="evidence" value="ECO:0007669"/>
    <property type="project" value="UniProtKB-KW"/>
</dbReference>
<evidence type="ECO:0000256" key="8">
    <source>
        <dbReference type="ARBA" id="ARBA00022777"/>
    </source>
</evidence>
<comment type="catalytic activity">
    <reaction evidence="15 17">
        <text>L-threonyl-[protein] + ATP = O-phospho-L-threonyl-[protein] + ADP + H(+)</text>
        <dbReference type="Rhea" id="RHEA:46608"/>
        <dbReference type="Rhea" id="RHEA-COMP:11060"/>
        <dbReference type="Rhea" id="RHEA-COMP:11605"/>
        <dbReference type="ChEBI" id="CHEBI:15378"/>
        <dbReference type="ChEBI" id="CHEBI:30013"/>
        <dbReference type="ChEBI" id="CHEBI:30616"/>
        <dbReference type="ChEBI" id="CHEBI:61977"/>
        <dbReference type="ChEBI" id="CHEBI:456216"/>
        <dbReference type="EC" id="2.7.11.1"/>
    </reaction>
</comment>
<dbReference type="GO" id="GO:0005524">
    <property type="term" value="F:ATP binding"/>
    <property type="evidence" value="ECO:0007669"/>
    <property type="project" value="UniProtKB-UniRule"/>
</dbReference>
<evidence type="ECO:0000256" key="16">
    <source>
        <dbReference type="ARBA" id="ARBA00048679"/>
    </source>
</evidence>
<dbReference type="PROSITE" id="PS50927">
    <property type="entry name" value="BULB_LECTIN"/>
    <property type="match status" value="1"/>
</dbReference>
<dbReference type="InterPro" id="IPR051343">
    <property type="entry name" value="G-type_lectin_kinases/EP1-like"/>
</dbReference>
<dbReference type="KEGG" id="nnu:104588874"/>
<dbReference type="SUPFAM" id="SSF56112">
    <property type="entry name" value="Protein kinase-like (PK-like)"/>
    <property type="match status" value="1"/>
</dbReference>
<evidence type="ECO:0000256" key="2">
    <source>
        <dbReference type="ARBA" id="ARBA00022527"/>
    </source>
</evidence>
<dbReference type="Pfam" id="PF00954">
    <property type="entry name" value="S_locus_glycop"/>
    <property type="match status" value="1"/>
</dbReference>
<keyword evidence="2 17" id="KW-0723">Serine/threonine-protein kinase</keyword>
<dbReference type="CDD" id="cd00028">
    <property type="entry name" value="B_lectin"/>
    <property type="match status" value="1"/>
</dbReference>
<dbReference type="SMART" id="SM00220">
    <property type="entry name" value="S_TKc"/>
    <property type="match status" value="1"/>
</dbReference>
<keyword evidence="18" id="KW-1185">Reference proteome</keyword>
<dbReference type="Pfam" id="PF01453">
    <property type="entry name" value="B_lectin"/>
    <property type="match status" value="1"/>
</dbReference>
<comment type="similarity">
    <text evidence="17">Belongs to the protein kinase superfamily. Ser/Thr protein kinase family.</text>
</comment>
<evidence type="ECO:0000256" key="3">
    <source>
        <dbReference type="ARBA" id="ARBA00022536"/>
    </source>
</evidence>
<dbReference type="PIRSF" id="PIRSF000641">
    <property type="entry name" value="SRK"/>
    <property type="match status" value="1"/>
</dbReference>
<keyword evidence="5" id="KW-0812">Transmembrane</keyword>
<organism evidence="18 19">
    <name type="scientific">Nelumbo nucifera</name>
    <name type="common">Sacred lotus</name>
    <dbReference type="NCBI Taxonomy" id="4432"/>
    <lineage>
        <taxon>Eukaryota</taxon>
        <taxon>Viridiplantae</taxon>
        <taxon>Streptophyta</taxon>
        <taxon>Embryophyta</taxon>
        <taxon>Tracheophyta</taxon>
        <taxon>Spermatophyta</taxon>
        <taxon>Magnoliopsida</taxon>
        <taxon>Proteales</taxon>
        <taxon>Nelumbonaceae</taxon>
        <taxon>Nelumbo</taxon>
    </lineage>
</organism>
<dbReference type="PROSITE" id="PS50011">
    <property type="entry name" value="PROTEIN_KINASE_DOM"/>
    <property type="match status" value="1"/>
</dbReference>
<evidence type="ECO:0000256" key="13">
    <source>
        <dbReference type="ARBA" id="ARBA00023170"/>
    </source>
</evidence>